<gene>
    <name evidence="1" type="ORF">LT85_2971</name>
</gene>
<dbReference type="AlphaFoldDB" id="A0A0A1FEM8"/>
<dbReference type="KEGG" id="care:LT85_2971"/>
<dbReference type="Proteomes" id="UP000030302">
    <property type="component" value="Chromosome"/>
</dbReference>
<sequence length="37" mass="4006">MFSTRQADADLSPGACAVSAIYADTGNKEFRHNARPH</sequence>
<evidence type="ECO:0000313" key="1">
    <source>
        <dbReference type="EMBL" id="AIY42129.1"/>
    </source>
</evidence>
<keyword evidence="2" id="KW-1185">Reference proteome</keyword>
<reference evidence="2" key="1">
    <citation type="journal article" date="2014" name="Soil Biol. Biochem.">
        <title>Structure and function of bacterial communities in ageing soils: Insights from the Mendocino ecological staircase.</title>
        <authorList>
            <person name="Uroz S."/>
            <person name="Tech J.J."/>
            <person name="Sawaya N.A."/>
            <person name="Frey-Klett P."/>
            <person name="Leveau J.H.J."/>
        </authorList>
    </citation>
    <scope>NUCLEOTIDE SEQUENCE [LARGE SCALE GENOMIC DNA]</scope>
    <source>
        <strain evidence="2">Cal35</strain>
    </source>
</reference>
<protein>
    <submittedName>
        <fullName evidence="1">Uncharacterized protein</fullName>
    </submittedName>
</protein>
<evidence type="ECO:0000313" key="2">
    <source>
        <dbReference type="Proteomes" id="UP000030302"/>
    </source>
</evidence>
<dbReference type="HOGENOM" id="CLU_3342444_0_0_4"/>
<proteinExistence type="predicted"/>
<name>A0A0A1FEM8_9BURK</name>
<dbReference type="EMBL" id="CP009962">
    <property type="protein sequence ID" value="AIY42129.1"/>
    <property type="molecule type" value="Genomic_DNA"/>
</dbReference>
<organism evidence="1 2">
    <name type="scientific">Collimonas arenae</name>
    <dbReference type="NCBI Taxonomy" id="279058"/>
    <lineage>
        <taxon>Bacteria</taxon>
        <taxon>Pseudomonadati</taxon>
        <taxon>Pseudomonadota</taxon>
        <taxon>Betaproteobacteria</taxon>
        <taxon>Burkholderiales</taxon>
        <taxon>Oxalobacteraceae</taxon>
        <taxon>Collimonas</taxon>
    </lineage>
</organism>
<accession>A0A0A1FEM8</accession>